<dbReference type="Gene3D" id="3.30.160.60">
    <property type="entry name" value="Classic Zinc Finger"/>
    <property type="match status" value="1"/>
</dbReference>
<dbReference type="PROSITE" id="PS50157">
    <property type="entry name" value="ZINC_FINGER_C2H2_2"/>
    <property type="match status" value="2"/>
</dbReference>
<dbReference type="EMBL" id="CP092863">
    <property type="protein sequence ID" value="UYV60452.1"/>
    <property type="molecule type" value="Genomic_DNA"/>
</dbReference>
<accession>A0ABY6JYH9</accession>
<dbReference type="Pfam" id="PF00096">
    <property type="entry name" value="zf-C2H2"/>
    <property type="match status" value="2"/>
</dbReference>
<dbReference type="InterPro" id="IPR036236">
    <property type="entry name" value="Znf_C2H2_sf"/>
</dbReference>
<keyword evidence="1" id="KW-0862">Zinc</keyword>
<protein>
    <recommendedName>
        <fullName evidence="2">C2H2-type domain-containing protein</fullName>
    </recommendedName>
</protein>
<evidence type="ECO:0000313" key="4">
    <source>
        <dbReference type="Proteomes" id="UP001235939"/>
    </source>
</evidence>
<feature type="domain" description="C2H2-type" evidence="2">
    <location>
        <begin position="67"/>
        <end position="91"/>
    </location>
</feature>
<sequence>MFNKILNSSFYKHCNVDSYLPSDILRLYLKVICAPGNFCHYCHRTFYDAYNLKRHFNTHHSEIQELFTCDFCQRGFSLKHNLKRHVLNRHASILGLLENLSIYIKTRTIKYLQHLQI</sequence>
<keyword evidence="4" id="KW-1185">Reference proteome</keyword>
<proteinExistence type="predicted"/>
<keyword evidence="1" id="KW-0863">Zinc-finger</keyword>
<reference evidence="3 4" key="1">
    <citation type="submission" date="2022-01" db="EMBL/GenBank/DDBJ databases">
        <title>A chromosomal length assembly of Cordylochernes scorpioides.</title>
        <authorList>
            <person name="Zeh D."/>
            <person name="Zeh J."/>
        </authorList>
    </citation>
    <scope>NUCLEOTIDE SEQUENCE [LARGE SCALE GENOMIC DNA]</scope>
    <source>
        <strain evidence="3">IN4F17</strain>
        <tissue evidence="3">Whole Body</tissue>
    </source>
</reference>
<keyword evidence="1" id="KW-0479">Metal-binding</keyword>
<feature type="domain" description="C2H2-type" evidence="2">
    <location>
        <begin position="37"/>
        <end position="64"/>
    </location>
</feature>
<gene>
    <name evidence="3" type="ORF">LAZ67_1001188</name>
</gene>
<evidence type="ECO:0000313" key="3">
    <source>
        <dbReference type="EMBL" id="UYV60452.1"/>
    </source>
</evidence>
<evidence type="ECO:0000256" key="1">
    <source>
        <dbReference type="PROSITE-ProRule" id="PRU00042"/>
    </source>
</evidence>
<organism evidence="3 4">
    <name type="scientific">Cordylochernes scorpioides</name>
    <dbReference type="NCBI Taxonomy" id="51811"/>
    <lineage>
        <taxon>Eukaryota</taxon>
        <taxon>Metazoa</taxon>
        <taxon>Ecdysozoa</taxon>
        <taxon>Arthropoda</taxon>
        <taxon>Chelicerata</taxon>
        <taxon>Arachnida</taxon>
        <taxon>Pseudoscorpiones</taxon>
        <taxon>Cheliferoidea</taxon>
        <taxon>Chernetidae</taxon>
        <taxon>Cordylochernes</taxon>
    </lineage>
</organism>
<dbReference type="InterPro" id="IPR013087">
    <property type="entry name" value="Znf_C2H2_type"/>
</dbReference>
<name>A0ABY6JYH9_9ARAC</name>
<dbReference type="SMART" id="SM00355">
    <property type="entry name" value="ZnF_C2H2"/>
    <property type="match status" value="2"/>
</dbReference>
<dbReference type="Proteomes" id="UP001235939">
    <property type="component" value="Chromosome 01"/>
</dbReference>
<dbReference type="PROSITE" id="PS00028">
    <property type="entry name" value="ZINC_FINGER_C2H2_1"/>
    <property type="match status" value="2"/>
</dbReference>
<evidence type="ECO:0000259" key="2">
    <source>
        <dbReference type="PROSITE" id="PS50157"/>
    </source>
</evidence>
<dbReference type="SUPFAM" id="SSF57667">
    <property type="entry name" value="beta-beta-alpha zinc fingers"/>
    <property type="match status" value="1"/>
</dbReference>